<name>A0A844ZT75_9SPHN</name>
<feature type="compositionally biased region" description="Low complexity" evidence="1">
    <location>
        <begin position="268"/>
        <end position="280"/>
    </location>
</feature>
<evidence type="ECO:0000256" key="1">
    <source>
        <dbReference type="SAM" id="MobiDB-lite"/>
    </source>
</evidence>
<evidence type="ECO:0008006" key="4">
    <source>
        <dbReference type="Google" id="ProtNLM"/>
    </source>
</evidence>
<proteinExistence type="predicted"/>
<dbReference type="Pfam" id="PF01963">
    <property type="entry name" value="TraB_PrgY_gumN"/>
    <property type="match status" value="1"/>
</dbReference>
<organism evidence="2 3">
    <name type="scientific">Pontixanthobacter aquaemixtae</name>
    <dbReference type="NCBI Taxonomy" id="1958940"/>
    <lineage>
        <taxon>Bacteria</taxon>
        <taxon>Pseudomonadati</taxon>
        <taxon>Pseudomonadota</taxon>
        <taxon>Alphaproteobacteria</taxon>
        <taxon>Sphingomonadales</taxon>
        <taxon>Erythrobacteraceae</taxon>
        <taxon>Pontixanthobacter</taxon>
    </lineage>
</organism>
<feature type="compositionally biased region" description="Polar residues" evidence="1">
    <location>
        <begin position="16"/>
        <end position="31"/>
    </location>
</feature>
<dbReference type="Proteomes" id="UP000442714">
    <property type="component" value="Unassembled WGS sequence"/>
</dbReference>
<reference evidence="2 3" key="1">
    <citation type="submission" date="2019-12" db="EMBL/GenBank/DDBJ databases">
        <title>Genomic-based taxomic classification of the family Erythrobacteraceae.</title>
        <authorList>
            <person name="Xu L."/>
        </authorList>
    </citation>
    <scope>NUCLEOTIDE SEQUENCE [LARGE SCALE GENOMIC DNA]</scope>
    <source>
        <strain evidence="2 3">KCTC 52763</strain>
    </source>
</reference>
<dbReference type="PANTHER" id="PTHR40590">
    <property type="entry name" value="CYTOPLASMIC PROTEIN-RELATED"/>
    <property type="match status" value="1"/>
</dbReference>
<dbReference type="AlphaFoldDB" id="A0A844ZT75"/>
<sequence length="369" mass="40876">MATPLAAQETPCDQPDCTNKRTVSAGNTTASHKQKVKTVEARRENAPPSLPSRRRADLPEPVPFTQDYEPTPAIWKLSDEDTTIYMFGTFHILPEGFRWRSDEFNAIVEEVDELVVETSDDDSAEDLGRFMAALMSEVMRKDRVTISSRLSPGNREKWLGIADEVGMPRSFFDRMPLLLSMLSAGLAMSEQYGSRGEYGVETVLEAEFKAAGKPIGSIEDSGEVMRALMAIDEDRLLAQLDADLTDWNGENIDALFSGGQNEQNEATNSSSSDPENPSPVEVDVFATEHLWAKGELDEMSAEDFGGNAVGDEIYKVLLIDRNRAWAEWLENRLEQPGTILLAVGAGHFEGKDSVQIMLTERGLTAERLH</sequence>
<comment type="caution">
    <text evidence="2">The sequence shown here is derived from an EMBL/GenBank/DDBJ whole genome shotgun (WGS) entry which is preliminary data.</text>
</comment>
<feature type="region of interest" description="Disordered" evidence="1">
    <location>
        <begin position="1"/>
        <end position="65"/>
    </location>
</feature>
<dbReference type="CDD" id="cd14789">
    <property type="entry name" value="Tiki"/>
    <property type="match status" value="1"/>
</dbReference>
<accession>A0A844ZT75</accession>
<evidence type="ECO:0000313" key="2">
    <source>
        <dbReference type="EMBL" id="MXO90206.1"/>
    </source>
</evidence>
<dbReference type="InterPro" id="IPR002816">
    <property type="entry name" value="TraB/PrgY/GumN_fam"/>
</dbReference>
<keyword evidence="3" id="KW-1185">Reference proteome</keyword>
<dbReference type="PANTHER" id="PTHR40590:SF1">
    <property type="entry name" value="CYTOPLASMIC PROTEIN"/>
    <property type="match status" value="1"/>
</dbReference>
<dbReference type="EMBL" id="WTYX01000001">
    <property type="protein sequence ID" value="MXO90206.1"/>
    <property type="molecule type" value="Genomic_DNA"/>
</dbReference>
<feature type="compositionally biased region" description="Polar residues" evidence="1">
    <location>
        <begin position="258"/>
        <end position="267"/>
    </location>
</feature>
<gene>
    <name evidence="2" type="ORF">GRI41_05195</name>
</gene>
<evidence type="ECO:0000313" key="3">
    <source>
        <dbReference type="Proteomes" id="UP000442714"/>
    </source>
</evidence>
<protein>
    <recommendedName>
        <fullName evidence="4">TraB/GumN family protein</fullName>
    </recommendedName>
</protein>
<feature type="region of interest" description="Disordered" evidence="1">
    <location>
        <begin position="255"/>
        <end position="280"/>
    </location>
</feature>
<dbReference type="InterPro" id="IPR047111">
    <property type="entry name" value="YbaP-like"/>
</dbReference>